<name>A0A9Q6N5Y0_9PSED</name>
<dbReference type="RefSeq" id="WP_110653554.1">
    <property type="nucleotide sequence ID" value="NZ_QJRN01000026.1"/>
</dbReference>
<accession>A0A9Q6N5Y0</accession>
<protein>
    <submittedName>
        <fullName evidence="1">Uncharacterized protein</fullName>
    </submittedName>
</protein>
<dbReference type="Proteomes" id="UP000248188">
    <property type="component" value="Unassembled WGS sequence"/>
</dbReference>
<evidence type="ECO:0000313" key="2">
    <source>
        <dbReference type="Proteomes" id="UP000248188"/>
    </source>
</evidence>
<dbReference type="AlphaFoldDB" id="A0A9Q6N5Y0"/>
<evidence type="ECO:0000313" key="1">
    <source>
        <dbReference type="EMBL" id="PYC29845.1"/>
    </source>
</evidence>
<sequence>MKISLIDNGLDSLKKGYNHLAKYERLVVDDASDSERFSALKDSTLSIQHGVEILCKYSLRQHNELLLFGEIAKLKAAFKNRRNGLIKELYEEDGVHTISFKESIERMIDICDFSIGEKFKKKLLKVEAWRNSITHSAVLLNEIEVSKVLGSFLVDLDNFFGPIIGEPYLQGQGRTELDRAYRLTKAVHGELENKIKAQAVERLISALQAHNLRGVTSPGVFLIDNQNVAFSVLQEIQGSDNGYGCDFVNGHCSGKASLKSLDHNGVLTIFTEDNDNYYRLKLGSIVVYIPEVNNSQSPLIFLYAAEVAPIGISPFIRNGDKHKVQHGIIFDDSGLQDWSSETYQQSYVDYDSDSPVLPAHKEILFFLSDGPVCFLNVSQLDYGSAQRLMDNEAFTEANNLYQDFQRYLQEK</sequence>
<dbReference type="EMBL" id="QJRN01000026">
    <property type="protein sequence ID" value="PYC29845.1"/>
    <property type="molecule type" value="Genomic_DNA"/>
</dbReference>
<reference evidence="1 2" key="1">
    <citation type="submission" date="2018-06" db="EMBL/GenBank/DDBJ databases">
        <title>Pseudomonas diversity within urban Lake Michigan freshwaters.</title>
        <authorList>
            <person name="Batrich M."/>
            <person name="Hatzopoulos T."/>
            <person name="Putonti C."/>
        </authorList>
    </citation>
    <scope>NUCLEOTIDE SEQUENCE [LARGE SCALE GENOMIC DNA]</scope>
    <source>
        <strain evidence="1 2">MB-090624</strain>
    </source>
</reference>
<gene>
    <name evidence="1" type="ORF">DMX08_28895</name>
</gene>
<organism evidence="1 2">
    <name type="scientific">Pseudomonas protegens</name>
    <dbReference type="NCBI Taxonomy" id="380021"/>
    <lineage>
        <taxon>Bacteria</taxon>
        <taxon>Pseudomonadati</taxon>
        <taxon>Pseudomonadota</taxon>
        <taxon>Gammaproteobacteria</taxon>
        <taxon>Pseudomonadales</taxon>
        <taxon>Pseudomonadaceae</taxon>
        <taxon>Pseudomonas</taxon>
    </lineage>
</organism>
<proteinExistence type="predicted"/>
<comment type="caution">
    <text evidence="1">The sequence shown here is derived from an EMBL/GenBank/DDBJ whole genome shotgun (WGS) entry which is preliminary data.</text>
</comment>